<dbReference type="AlphaFoldDB" id="A0A1B0BB34"/>
<organism evidence="1 2">
    <name type="scientific">Glossina palpalis gambiensis</name>
    <dbReference type="NCBI Taxonomy" id="67801"/>
    <lineage>
        <taxon>Eukaryota</taxon>
        <taxon>Metazoa</taxon>
        <taxon>Ecdysozoa</taxon>
        <taxon>Arthropoda</taxon>
        <taxon>Hexapoda</taxon>
        <taxon>Insecta</taxon>
        <taxon>Pterygota</taxon>
        <taxon>Neoptera</taxon>
        <taxon>Endopterygota</taxon>
        <taxon>Diptera</taxon>
        <taxon>Brachycera</taxon>
        <taxon>Muscomorpha</taxon>
        <taxon>Hippoboscoidea</taxon>
        <taxon>Glossinidae</taxon>
        <taxon>Glossina</taxon>
    </lineage>
</organism>
<evidence type="ECO:0000313" key="2">
    <source>
        <dbReference type="Proteomes" id="UP000092460"/>
    </source>
</evidence>
<dbReference type="Gene3D" id="3.30.200.20">
    <property type="entry name" value="Phosphorylase Kinase, domain 1"/>
    <property type="match status" value="1"/>
</dbReference>
<reference evidence="1" key="2">
    <citation type="submission" date="2020-05" db="UniProtKB">
        <authorList>
            <consortium name="EnsemblMetazoa"/>
        </authorList>
    </citation>
    <scope>IDENTIFICATION</scope>
    <source>
        <strain evidence="1">IAEA</strain>
    </source>
</reference>
<evidence type="ECO:0000313" key="1">
    <source>
        <dbReference type="EnsemblMetazoa" id="GPPI024449-PA"/>
    </source>
</evidence>
<reference evidence="2" key="1">
    <citation type="submission" date="2015-01" db="EMBL/GenBank/DDBJ databases">
        <authorList>
            <person name="Aksoy S."/>
            <person name="Warren W."/>
            <person name="Wilson R.K."/>
        </authorList>
    </citation>
    <scope>NUCLEOTIDE SEQUENCE [LARGE SCALE GENOMIC DNA]</scope>
    <source>
        <strain evidence="2">IAEA</strain>
    </source>
</reference>
<sequence length="80" mass="9252">MKYSPRVTCNIWPPTAAHHIQSHTYKCNRHEGITMVAVKMLKENASEVEKKDLLSELEFSHNQFASPEEPIKRTNFPSIQ</sequence>
<dbReference type="Proteomes" id="UP000092460">
    <property type="component" value="Unassembled WGS sequence"/>
</dbReference>
<proteinExistence type="predicted"/>
<name>A0A1B0BB34_9MUSC</name>
<dbReference type="EnsemblMetazoa" id="GPPI024449-RA">
    <property type="protein sequence ID" value="GPPI024449-PA"/>
    <property type="gene ID" value="GPPI024449"/>
</dbReference>
<keyword evidence="2" id="KW-1185">Reference proteome</keyword>
<accession>A0A1B0BB34</accession>
<protein>
    <submittedName>
        <fullName evidence="1">Uncharacterized protein</fullName>
    </submittedName>
</protein>
<dbReference type="VEuPathDB" id="VectorBase:GPPI024449"/>
<dbReference type="EMBL" id="JXJN01011289">
    <property type="status" value="NOT_ANNOTATED_CDS"/>
    <property type="molecule type" value="Genomic_DNA"/>
</dbReference>
<dbReference type="EMBL" id="JXJN01011288">
    <property type="status" value="NOT_ANNOTATED_CDS"/>
    <property type="molecule type" value="Genomic_DNA"/>
</dbReference>